<dbReference type="PROSITE" id="PS51745">
    <property type="entry name" value="PB1"/>
    <property type="match status" value="1"/>
</dbReference>
<dbReference type="AlphaFoldDB" id="A0A9X0BAD6"/>
<dbReference type="CDD" id="cd11878">
    <property type="entry name" value="SH3_Bem1p_1"/>
    <property type="match status" value="1"/>
</dbReference>
<dbReference type="InterPro" id="IPR001452">
    <property type="entry name" value="SH3_domain"/>
</dbReference>
<dbReference type="RefSeq" id="XP_056489778.1">
    <property type="nucleotide sequence ID" value="XM_056630476.1"/>
</dbReference>
<dbReference type="Pfam" id="PF00018">
    <property type="entry name" value="SH3_1"/>
    <property type="match status" value="2"/>
</dbReference>
<feature type="domain" description="PB1" evidence="7">
    <location>
        <begin position="520"/>
        <end position="595"/>
    </location>
</feature>
<dbReference type="EMBL" id="JAPZBU010000006">
    <property type="protein sequence ID" value="KAJ5397726.1"/>
    <property type="molecule type" value="Genomic_DNA"/>
</dbReference>
<feature type="domain" description="SH3" evidence="5">
    <location>
        <begin position="148"/>
        <end position="210"/>
    </location>
</feature>
<evidence type="ECO:0000256" key="3">
    <source>
        <dbReference type="PROSITE-ProRule" id="PRU00192"/>
    </source>
</evidence>
<name>A0A9X0BAD6_9EURO</name>
<evidence type="ECO:0000259" key="6">
    <source>
        <dbReference type="PROSITE" id="PS50195"/>
    </source>
</evidence>
<dbReference type="SUPFAM" id="SSF54277">
    <property type="entry name" value="CAD &amp; PB1 domains"/>
    <property type="match status" value="1"/>
</dbReference>
<dbReference type="CDD" id="cd05992">
    <property type="entry name" value="PB1"/>
    <property type="match status" value="1"/>
</dbReference>
<feature type="region of interest" description="Disordered" evidence="4">
    <location>
        <begin position="103"/>
        <end position="130"/>
    </location>
</feature>
<dbReference type="Pfam" id="PF00787">
    <property type="entry name" value="PX"/>
    <property type="match status" value="1"/>
</dbReference>
<dbReference type="PROSITE" id="PS50195">
    <property type="entry name" value="PX"/>
    <property type="match status" value="1"/>
</dbReference>
<dbReference type="CDD" id="cd11879">
    <property type="entry name" value="SH3_Bem1p_2"/>
    <property type="match status" value="1"/>
</dbReference>
<feature type="compositionally biased region" description="Basic and acidic residues" evidence="4">
    <location>
        <begin position="447"/>
        <end position="456"/>
    </location>
</feature>
<dbReference type="Pfam" id="PF00564">
    <property type="entry name" value="PB1"/>
    <property type="match status" value="1"/>
</dbReference>
<dbReference type="InterPro" id="IPR035548">
    <property type="entry name" value="Bem1/Scd2_SH3_1"/>
</dbReference>
<gene>
    <name evidence="8" type="ORF">N7509_005839</name>
</gene>
<keyword evidence="2" id="KW-0677">Repeat</keyword>
<feature type="region of interest" description="Disordered" evidence="4">
    <location>
        <begin position="279"/>
        <end position="315"/>
    </location>
</feature>
<dbReference type="OrthoDB" id="548867at2759"/>
<dbReference type="SMART" id="SM00312">
    <property type="entry name" value="PX"/>
    <property type="match status" value="1"/>
</dbReference>
<feature type="domain" description="SH3" evidence="5">
    <location>
        <begin position="36"/>
        <end position="100"/>
    </location>
</feature>
<accession>A0A9X0BAD6</accession>
<dbReference type="PROSITE" id="PS50002">
    <property type="entry name" value="SH3"/>
    <property type="match status" value="2"/>
</dbReference>
<feature type="compositionally biased region" description="Polar residues" evidence="4">
    <location>
        <begin position="504"/>
        <end position="516"/>
    </location>
</feature>
<dbReference type="FunFam" id="3.30.1520.10:FF:000041">
    <property type="entry name" value="Protein kinase activator Bem1"/>
    <property type="match status" value="1"/>
</dbReference>
<evidence type="ECO:0000259" key="7">
    <source>
        <dbReference type="PROSITE" id="PS51745"/>
    </source>
</evidence>
<dbReference type="SUPFAM" id="SSF64268">
    <property type="entry name" value="PX domain"/>
    <property type="match status" value="1"/>
</dbReference>
<evidence type="ECO:0000259" key="5">
    <source>
        <dbReference type="PROSITE" id="PS50002"/>
    </source>
</evidence>
<feature type="compositionally biased region" description="Low complexity" evidence="4">
    <location>
        <begin position="300"/>
        <end position="313"/>
    </location>
</feature>
<evidence type="ECO:0000256" key="1">
    <source>
        <dbReference type="ARBA" id="ARBA00022443"/>
    </source>
</evidence>
<dbReference type="PANTHER" id="PTHR15706:SF2">
    <property type="entry name" value="SH3 AND PX DOMAIN-CONTAINING PROTEIN 2A"/>
    <property type="match status" value="1"/>
</dbReference>
<dbReference type="FunFam" id="2.30.30.40:FF:000093">
    <property type="entry name" value="Protein kinase activator Bem1"/>
    <property type="match status" value="1"/>
</dbReference>
<organism evidence="8 9">
    <name type="scientific">Penicillium cosmopolitanum</name>
    <dbReference type="NCBI Taxonomy" id="1131564"/>
    <lineage>
        <taxon>Eukaryota</taxon>
        <taxon>Fungi</taxon>
        <taxon>Dikarya</taxon>
        <taxon>Ascomycota</taxon>
        <taxon>Pezizomycotina</taxon>
        <taxon>Eurotiomycetes</taxon>
        <taxon>Eurotiomycetidae</taxon>
        <taxon>Eurotiales</taxon>
        <taxon>Aspergillaceae</taxon>
        <taxon>Penicillium</taxon>
    </lineage>
</organism>
<dbReference type="InterPro" id="IPR000270">
    <property type="entry name" value="PB1_dom"/>
</dbReference>
<evidence type="ECO:0000313" key="8">
    <source>
        <dbReference type="EMBL" id="KAJ5397726.1"/>
    </source>
</evidence>
<sequence>MKAIRRSLKGRKNPNTTTTTITTFPSPPKSALAILPPKKVIKALYDYTPEPNSQELAFSKGDFFHVISREDDSDWYEACNPLIPDARGLVPVSFFEVIGKNERDSGGSSDLQKNDHHDSGFSDRTPVPDASPTKFAPFRMSALGKGQGAMVYGIVQYDFQAERPDELDARAGEAIIVIAQSNPEWFVAKPIGRLGGPGLIPVSFIELRDMQSGQAVTDPLEAVRRAGVPKVEEWKKMTAEYKNSSITLGKIEAGGGGGGGGGVVAVTTGMDQMAMGQQGHMSQNGDPYGYHQRNASKGTLASQAPMSQQAPQQPYQPPLLAPVAASIPRYCFDNDKYWYIIEAKMEDGRCWELSRYYHDFYDFQIALLTQFEDEAGNRGRPRTLPFMPGPVTHVTDAISNGRRQNLDEYIKKLLSMPPHIARCQLVRQLFGPRQGDFEIDPSAFGEEARYSGDSHHSSSGVDPSQSVSRQSSQVPMNSSQDRVSQQRAPGPASLSNGGPPAMNRQPSSLTQASGTSNSSAMKVKVFFQDDLIAIRIPSGVTLQHLKDKLSDRLKIQEDIIVQYRDESSGTYVDLISDADLENAMQRNTKLTLFVSIV</sequence>
<dbReference type="SUPFAM" id="SSF50044">
    <property type="entry name" value="SH3-domain"/>
    <property type="match status" value="2"/>
</dbReference>
<dbReference type="Gene3D" id="3.10.20.90">
    <property type="entry name" value="Phosphatidylinositol 3-kinase Catalytic Subunit, Chain A, domain 1"/>
    <property type="match status" value="1"/>
</dbReference>
<dbReference type="InterPro" id="IPR051228">
    <property type="entry name" value="NADPH_Oxidase/PX-Domain"/>
</dbReference>
<dbReference type="GO" id="GO:0043332">
    <property type="term" value="C:mating projection tip"/>
    <property type="evidence" value="ECO:0007669"/>
    <property type="project" value="TreeGrafter"/>
</dbReference>
<keyword evidence="1 3" id="KW-0728">SH3 domain</keyword>
<dbReference type="GO" id="GO:1902494">
    <property type="term" value="C:catalytic complex"/>
    <property type="evidence" value="ECO:0007669"/>
    <property type="project" value="UniProtKB-ARBA"/>
</dbReference>
<dbReference type="FunFam" id="3.10.20.90:FF:000250">
    <property type="entry name" value="Protein kinase activator Bem1"/>
    <property type="match status" value="1"/>
</dbReference>
<feature type="compositionally biased region" description="Low complexity" evidence="4">
    <location>
        <begin position="457"/>
        <end position="474"/>
    </location>
</feature>
<reference evidence="8" key="2">
    <citation type="journal article" date="2023" name="IMA Fungus">
        <title>Comparative genomic study of the Penicillium genus elucidates a diverse pangenome and 15 lateral gene transfer events.</title>
        <authorList>
            <person name="Petersen C."/>
            <person name="Sorensen T."/>
            <person name="Nielsen M.R."/>
            <person name="Sondergaard T.E."/>
            <person name="Sorensen J.L."/>
            <person name="Fitzpatrick D.A."/>
            <person name="Frisvad J.C."/>
            <person name="Nielsen K.L."/>
        </authorList>
    </citation>
    <scope>NUCLEOTIDE SEQUENCE</scope>
    <source>
        <strain evidence="8">IBT 29677</strain>
    </source>
</reference>
<dbReference type="InterPro" id="IPR035550">
    <property type="entry name" value="Bem1/Scd2_PX"/>
</dbReference>
<dbReference type="SMART" id="SM00666">
    <property type="entry name" value="PB1"/>
    <property type="match status" value="1"/>
</dbReference>
<proteinExistence type="predicted"/>
<feature type="domain" description="PX" evidence="6">
    <location>
        <begin position="317"/>
        <end position="437"/>
    </location>
</feature>
<dbReference type="InterPro" id="IPR053793">
    <property type="entry name" value="PB1-like"/>
</dbReference>
<evidence type="ECO:0000256" key="4">
    <source>
        <dbReference type="SAM" id="MobiDB-lite"/>
    </source>
</evidence>
<dbReference type="CDD" id="cd06890">
    <property type="entry name" value="PX_Bem1p"/>
    <property type="match status" value="1"/>
</dbReference>
<dbReference type="GO" id="GO:0035091">
    <property type="term" value="F:phosphatidylinositol binding"/>
    <property type="evidence" value="ECO:0007669"/>
    <property type="project" value="InterPro"/>
</dbReference>
<dbReference type="GO" id="GO:0051130">
    <property type="term" value="P:positive regulation of cellular component organization"/>
    <property type="evidence" value="ECO:0007669"/>
    <property type="project" value="UniProtKB-ARBA"/>
</dbReference>
<dbReference type="Proteomes" id="UP001147747">
    <property type="component" value="Unassembled WGS sequence"/>
</dbReference>
<keyword evidence="9" id="KW-1185">Reference proteome</keyword>
<dbReference type="InterPro" id="IPR036871">
    <property type="entry name" value="PX_dom_sf"/>
</dbReference>
<dbReference type="GO" id="GO:0000747">
    <property type="term" value="P:conjugation with cellular fusion"/>
    <property type="evidence" value="ECO:0007669"/>
    <property type="project" value="TreeGrafter"/>
</dbReference>
<evidence type="ECO:0000313" key="9">
    <source>
        <dbReference type="Proteomes" id="UP001147747"/>
    </source>
</evidence>
<dbReference type="InterPro" id="IPR036028">
    <property type="entry name" value="SH3-like_dom_sf"/>
</dbReference>
<evidence type="ECO:0000256" key="2">
    <source>
        <dbReference type="ARBA" id="ARBA00022737"/>
    </source>
</evidence>
<dbReference type="Gene3D" id="2.30.30.40">
    <property type="entry name" value="SH3 Domains"/>
    <property type="match status" value="2"/>
</dbReference>
<dbReference type="GeneID" id="81369456"/>
<dbReference type="GO" id="GO:0030674">
    <property type="term" value="F:protein-macromolecule adaptor activity"/>
    <property type="evidence" value="ECO:0007669"/>
    <property type="project" value="TreeGrafter"/>
</dbReference>
<dbReference type="InterPro" id="IPR001683">
    <property type="entry name" value="PX_dom"/>
</dbReference>
<dbReference type="GO" id="GO:0005938">
    <property type="term" value="C:cell cortex"/>
    <property type="evidence" value="ECO:0007669"/>
    <property type="project" value="UniProtKB-ARBA"/>
</dbReference>
<dbReference type="InterPro" id="IPR035549">
    <property type="entry name" value="Bem1/Scd2_SH3_2"/>
</dbReference>
<reference evidence="8" key="1">
    <citation type="submission" date="2022-12" db="EMBL/GenBank/DDBJ databases">
        <authorList>
            <person name="Petersen C."/>
        </authorList>
    </citation>
    <scope>NUCLEOTIDE SEQUENCE</scope>
    <source>
        <strain evidence="8">IBT 29677</strain>
    </source>
</reference>
<comment type="caution">
    <text evidence="8">The sequence shown here is derived from an EMBL/GenBank/DDBJ whole genome shotgun (WGS) entry which is preliminary data.</text>
</comment>
<feature type="compositionally biased region" description="Polar residues" evidence="4">
    <location>
        <begin position="475"/>
        <end position="487"/>
    </location>
</feature>
<dbReference type="PANTHER" id="PTHR15706">
    <property type="entry name" value="SH3 MULTIPLE DOMAIN"/>
    <property type="match status" value="1"/>
</dbReference>
<dbReference type="SMART" id="SM00326">
    <property type="entry name" value="SH3"/>
    <property type="match status" value="2"/>
</dbReference>
<evidence type="ECO:0008006" key="10">
    <source>
        <dbReference type="Google" id="ProtNLM"/>
    </source>
</evidence>
<dbReference type="Gene3D" id="3.30.1520.10">
    <property type="entry name" value="Phox-like domain"/>
    <property type="match status" value="1"/>
</dbReference>
<feature type="region of interest" description="Disordered" evidence="4">
    <location>
        <begin position="447"/>
        <end position="516"/>
    </location>
</feature>
<feature type="compositionally biased region" description="Basic and acidic residues" evidence="4">
    <location>
        <begin position="112"/>
        <end position="121"/>
    </location>
</feature>
<dbReference type="FunFam" id="2.30.30.40:FF:000184">
    <property type="entry name" value="Protein kinase activator Bem1"/>
    <property type="match status" value="1"/>
</dbReference>
<protein>
    <recommendedName>
        <fullName evidence="10">Protein kinase activator Bem1</fullName>
    </recommendedName>
</protein>